<dbReference type="Proteomes" id="UP000092461">
    <property type="component" value="Unassembled WGS sequence"/>
</dbReference>
<dbReference type="InterPro" id="IPR019311">
    <property type="entry name" value="Fy-3"/>
</dbReference>
<dbReference type="EMBL" id="AJWK01005439">
    <property type="status" value="NOT_ANNOTATED_CDS"/>
    <property type="molecule type" value="Genomic_DNA"/>
</dbReference>
<dbReference type="EMBL" id="AJWK01005438">
    <property type="status" value="NOT_ANNOTATED_CDS"/>
    <property type="molecule type" value="Genomic_DNA"/>
</dbReference>
<dbReference type="GO" id="GO:0005737">
    <property type="term" value="C:cytoplasm"/>
    <property type="evidence" value="ECO:0007669"/>
    <property type="project" value="TreeGrafter"/>
</dbReference>
<dbReference type="AlphaFoldDB" id="A0A1B0GHQ5"/>
<dbReference type="VEuPathDB" id="VectorBase:LLONM1_006493"/>
<dbReference type="PANTHER" id="PTHR16525:SF0">
    <property type="entry name" value="PROTEIN C12ORF4"/>
    <property type="match status" value="1"/>
</dbReference>
<sequence length="315" mass="35298">YSNQNLLRKRWESKLEAKRGHQKHEYRNWVTSQVGEALINNPTSLPVTSTPIGNKSSMFVTQNLAMEESFTIHLGSQLKHMHNIRILSADVTEFCSPLHRDENLNGLNMALGLYSSSLSGIVVLTPPGSVQVLPKIIKNANMSTEFHFDQRIEEDLRKSHNDAAAGAATEKTSQKLHPGDFFITRHSNLSQTHVIFHLISDESSDSPGEITSRHPVILGLRNILKTASRHDISMLTIPALLRHEMSEDMTVPWSIRRAELVFKCAKGFMIESATWGGTEINTLQLLLPHNISEELFTTLAGMVSNVFRVANPKFL</sequence>
<dbReference type="VEuPathDB" id="VectorBase:LLOJ001590"/>
<keyword evidence="2" id="KW-1185">Reference proteome</keyword>
<accession>A0A1B0GHQ5</accession>
<proteinExistence type="predicted"/>
<organism evidence="1 2">
    <name type="scientific">Lutzomyia longipalpis</name>
    <name type="common">Sand fly</name>
    <dbReference type="NCBI Taxonomy" id="7200"/>
    <lineage>
        <taxon>Eukaryota</taxon>
        <taxon>Metazoa</taxon>
        <taxon>Ecdysozoa</taxon>
        <taxon>Arthropoda</taxon>
        <taxon>Hexapoda</taxon>
        <taxon>Insecta</taxon>
        <taxon>Pterygota</taxon>
        <taxon>Neoptera</taxon>
        <taxon>Endopterygota</taxon>
        <taxon>Diptera</taxon>
        <taxon>Nematocera</taxon>
        <taxon>Psychodoidea</taxon>
        <taxon>Psychodidae</taxon>
        <taxon>Lutzomyia</taxon>
        <taxon>Lutzomyia</taxon>
    </lineage>
</organism>
<evidence type="ECO:0000313" key="1">
    <source>
        <dbReference type="EnsemblMetazoa" id="LLOJ001590-PA"/>
    </source>
</evidence>
<reference evidence="1" key="1">
    <citation type="submission" date="2020-05" db="UniProtKB">
        <authorList>
            <consortium name="EnsemblMetazoa"/>
        </authorList>
    </citation>
    <scope>IDENTIFICATION</scope>
    <source>
        <strain evidence="1">Jacobina</strain>
    </source>
</reference>
<name>A0A1B0GHQ5_LUTLO</name>
<dbReference type="Pfam" id="PF10154">
    <property type="entry name" value="Fy-3"/>
    <property type="match status" value="1"/>
</dbReference>
<evidence type="ECO:0000313" key="2">
    <source>
        <dbReference type="Proteomes" id="UP000092461"/>
    </source>
</evidence>
<protein>
    <submittedName>
        <fullName evidence="1">Uncharacterized protein</fullName>
    </submittedName>
</protein>
<dbReference type="PANTHER" id="PTHR16525">
    <property type="entry name" value="PROTEIN C12ORF4"/>
    <property type="match status" value="1"/>
</dbReference>
<dbReference type="EnsemblMetazoa" id="LLOJ001590-RA">
    <property type="protein sequence ID" value="LLOJ001590-PA"/>
    <property type="gene ID" value="LLOJ001590"/>
</dbReference>